<name>A0A0C9VLE1_SPHS4</name>
<evidence type="ECO:0000313" key="2">
    <source>
        <dbReference type="EMBL" id="KIJ38645.1"/>
    </source>
</evidence>
<feature type="transmembrane region" description="Helical" evidence="1">
    <location>
        <begin position="106"/>
        <end position="127"/>
    </location>
</feature>
<proteinExistence type="predicted"/>
<keyword evidence="1" id="KW-1133">Transmembrane helix</keyword>
<dbReference type="HOGENOM" id="CLU_027217_1_0_1"/>
<evidence type="ECO:0000313" key="3">
    <source>
        <dbReference type="Proteomes" id="UP000054279"/>
    </source>
</evidence>
<dbReference type="Proteomes" id="UP000054279">
    <property type="component" value="Unassembled WGS sequence"/>
</dbReference>
<protein>
    <submittedName>
        <fullName evidence="2">Uncharacterized protein</fullName>
    </submittedName>
</protein>
<reference evidence="2 3" key="1">
    <citation type="submission" date="2014-06" db="EMBL/GenBank/DDBJ databases">
        <title>Evolutionary Origins and Diversification of the Mycorrhizal Mutualists.</title>
        <authorList>
            <consortium name="DOE Joint Genome Institute"/>
            <consortium name="Mycorrhizal Genomics Consortium"/>
            <person name="Kohler A."/>
            <person name="Kuo A."/>
            <person name="Nagy L.G."/>
            <person name="Floudas D."/>
            <person name="Copeland A."/>
            <person name="Barry K.W."/>
            <person name="Cichocki N."/>
            <person name="Veneault-Fourrey C."/>
            <person name="LaButti K."/>
            <person name="Lindquist E.A."/>
            <person name="Lipzen A."/>
            <person name="Lundell T."/>
            <person name="Morin E."/>
            <person name="Murat C."/>
            <person name="Riley R."/>
            <person name="Ohm R."/>
            <person name="Sun H."/>
            <person name="Tunlid A."/>
            <person name="Henrissat B."/>
            <person name="Grigoriev I.V."/>
            <person name="Hibbett D.S."/>
            <person name="Martin F."/>
        </authorList>
    </citation>
    <scope>NUCLEOTIDE SEQUENCE [LARGE SCALE GENOMIC DNA]</scope>
    <source>
        <strain evidence="2 3">SS14</strain>
    </source>
</reference>
<organism evidence="2 3">
    <name type="scientific">Sphaerobolus stellatus (strain SS14)</name>
    <dbReference type="NCBI Taxonomy" id="990650"/>
    <lineage>
        <taxon>Eukaryota</taxon>
        <taxon>Fungi</taxon>
        <taxon>Dikarya</taxon>
        <taxon>Basidiomycota</taxon>
        <taxon>Agaricomycotina</taxon>
        <taxon>Agaricomycetes</taxon>
        <taxon>Phallomycetidae</taxon>
        <taxon>Geastrales</taxon>
        <taxon>Sphaerobolaceae</taxon>
        <taxon>Sphaerobolus</taxon>
    </lineage>
</organism>
<keyword evidence="1" id="KW-0812">Transmembrane</keyword>
<sequence>MAPKWNWRPLLYVIFAQVLNFILAWGFYGYLVSRGPVALSPAAAQNVLEHSQSVSFIVTAVSNALAFLSSHAFSQAVRQALVIFLNTNDGMRLGRLDVGIKLQTGSIIWALSSWLPVSLIFFVTTGLQTPGWTAMFTPGPVVLTTALSGTELDFTSSGFRGQDADDYVTAIFAPQVLQWPQNAQASGTAATFSSIGILSTFAFDGFTFNGSSGGVYPATIQLTDSQSMSRAPVNLLNFSTLPAGLSSNYSVILQGFTADVTCNTVENTVTNTTTQFKTEVTNQGISQVLLGTFNMTCSGQPDASATLFYSSKATVALTCTAPDSSPSRNYSVTIWTNIDPFMYICTVAPKVTTNLVDYGPLINQTLLESKNVSNPGVAETTIFLAVVKHLNLAQGLMDNPFSDSLMTAWNWRNETTDLANQITAAYIKGVFEFCASFLREDFAIGFTGFSTNITRPITGVYRVQTLGWDVARDGVTSIAIILPITFVAVTSVLIVLYVNSKATQQFRHPGFDPSNPLDLMVAVSAGGMEEIFEGLGQPTESGLSRSVQLGPTTRKRHGFVEISGDNEGIRLLSSASYGYSRM</sequence>
<evidence type="ECO:0000256" key="1">
    <source>
        <dbReference type="SAM" id="Phobius"/>
    </source>
</evidence>
<dbReference type="AlphaFoldDB" id="A0A0C9VLE1"/>
<feature type="transmembrane region" description="Helical" evidence="1">
    <location>
        <begin position="12"/>
        <end position="31"/>
    </location>
</feature>
<dbReference type="EMBL" id="KN837159">
    <property type="protein sequence ID" value="KIJ38645.1"/>
    <property type="molecule type" value="Genomic_DNA"/>
</dbReference>
<accession>A0A0C9VLE1</accession>
<feature type="transmembrane region" description="Helical" evidence="1">
    <location>
        <begin position="478"/>
        <end position="498"/>
    </location>
</feature>
<gene>
    <name evidence="2" type="ORF">M422DRAFT_258763</name>
</gene>
<keyword evidence="3" id="KW-1185">Reference proteome</keyword>
<keyword evidence="1" id="KW-0472">Membrane</keyword>
<dbReference type="OrthoDB" id="3351168at2759"/>